<dbReference type="SUPFAM" id="SSF69318">
    <property type="entry name" value="Integrin alpha N-terminal domain"/>
    <property type="match status" value="1"/>
</dbReference>
<dbReference type="EMBL" id="UINC01036521">
    <property type="protein sequence ID" value="SVB30625.1"/>
    <property type="molecule type" value="Genomic_DNA"/>
</dbReference>
<proteinExistence type="predicted"/>
<sequence length="37" mass="3637">VAQPSFSAADIATNIAAASSVHSADMDGDGDMDILAT</sequence>
<feature type="non-terminal residue" evidence="1">
    <location>
        <position position="1"/>
    </location>
</feature>
<name>A0A382CX22_9ZZZZ</name>
<accession>A0A382CX22</accession>
<evidence type="ECO:0000313" key="1">
    <source>
        <dbReference type="EMBL" id="SVB30625.1"/>
    </source>
</evidence>
<organism evidence="1">
    <name type="scientific">marine metagenome</name>
    <dbReference type="NCBI Taxonomy" id="408172"/>
    <lineage>
        <taxon>unclassified sequences</taxon>
        <taxon>metagenomes</taxon>
        <taxon>ecological metagenomes</taxon>
    </lineage>
</organism>
<dbReference type="AlphaFoldDB" id="A0A382CX22"/>
<protein>
    <submittedName>
        <fullName evidence="1">Uncharacterized protein</fullName>
    </submittedName>
</protein>
<reference evidence="1" key="1">
    <citation type="submission" date="2018-05" db="EMBL/GenBank/DDBJ databases">
        <authorList>
            <person name="Lanie J.A."/>
            <person name="Ng W.-L."/>
            <person name="Kazmierczak K.M."/>
            <person name="Andrzejewski T.M."/>
            <person name="Davidsen T.M."/>
            <person name="Wayne K.J."/>
            <person name="Tettelin H."/>
            <person name="Glass J.I."/>
            <person name="Rusch D."/>
            <person name="Podicherti R."/>
            <person name="Tsui H.-C.T."/>
            <person name="Winkler M.E."/>
        </authorList>
    </citation>
    <scope>NUCLEOTIDE SEQUENCE</scope>
</reference>
<gene>
    <name evidence="1" type="ORF">METZ01_LOCUS183479</name>
</gene>
<dbReference type="InterPro" id="IPR028994">
    <property type="entry name" value="Integrin_alpha_N"/>
</dbReference>
<feature type="non-terminal residue" evidence="1">
    <location>
        <position position="37"/>
    </location>
</feature>